<protein>
    <submittedName>
        <fullName evidence="1">Transposase, IS4 family protein</fullName>
    </submittedName>
</protein>
<proteinExistence type="predicted"/>
<name>G6YSZ6_9GAMM</name>
<accession>G6YSZ6</accession>
<dbReference type="PATRIC" id="fig|1094979.3.peg.1921"/>
<evidence type="ECO:0000313" key="1">
    <source>
        <dbReference type="EMBL" id="EHJ04682.1"/>
    </source>
</evidence>
<evidence type="ECO:0000313" key="2">
    <source>
        <dbReference type="Proteomes" id="UP000003208"/>
    </source>
</evidence>
<sequence>MRDQFSQCGAGVNLKMLAELFWPYENGRYLLLILTILCSDTAFPDGSAEAGELLVIRKQIFRRVD</sequence>
<dbReference type="Proteomes" id="UP000003208">
    <property type="component" value="Unassembled WGS sequence"/>
</dbReference>
<dbReference type="EMBL" id="AGTR01000035">
    <property type="protein sequence ID" value="EHJ04682.1"/>
    <property type="molecule type" value="Genomic_DNA"/>
</dbReference>
<reference evidence="1 2" key="1">
    <citation type="journal article" date="2012" name="J. Bacteriol.">
        <title>Genome sequence of deep-sea manganese-oxidizing bacterium Marinobacter manganoxydans MnI7-9.</title>
        <authorList>
            <person name="Wang H."/>
            <person name="Li H."/>
            <person name="Shao Z."/>
            <person name="Liao S."/>
            <person name="Johnstone L."/>
            <person name="Rensing C."/>
            <person name="Wang G."/>
        </authorList>
    </citation>
    <scope>NUCLEOTIDE SEQUENCE [LARGE SCALE GENOMIC DNA]</scope>
    <source>
        <strain evidence="1 2">MnI7-9</strain>
    </source>
</reference>
<keyword evidence="2" id="KW-1185">Reference proteome</keyword>
<gene>
    <name evidence="1" type="ORF">KYE_09933</name>
</gene>
<dbReference type="AlphaFoldDB" id="G6YSZ6"/>
<organism evidence="1 2">
    <name type="scientific">Marinobacter manganoxydans MnI7-9</name>
    <dbReference type="NCBI Taxonomy" id="1094979"/>
    <lineage>
        <taxon>Bacteria</taxon>
        <taxon>Pseudomonadati</taxon>
        <taxon>Pseudomonadota</taxon>
        <taxon>Gammaproteobacteria</taxon>
        <taxon>Pseudomonadales</taxon>
        <taxon>Marinobacteraceae</taxon>
        <taxon>Marinobacter</taxon>
    </lineage>
</organism>